<protein>
    <submittedName>
        <fullName evidence="2">DUF1127 domain-containing protein</fullName>
    </submittedName>
</protein>
<comment type="caution">
    <text evidence="2">The sequence shown here is derived from an EMBL/GenBank/DDBJ whole genome shotgun (WGS) entry which is preliminary data.</text>
</comment>
<dbReference type="InterPro" id="IPR009506">
    <property type="entry name" value="YjiS-like"/>
</dbReference>
<evidence type="ECO:0000313" key="3">
    <source>
        <dbReference type="Proteomes" id="UP001203880"/>
    </source>
</evidence>
<accession>A0ABT0Q667</accession>
<keyword evidence="3" id="KW-1185">Reference proteome</keyword>
<sequence length="74" mass="8207">MAATNDFTAANGLEISGFHAGLEALKARFANYRLYRQTVSELSALSDRDLADLGIHRSMIRRIAMEASYDNRTA</sequence>
<organism evidence="2 3">
    <name type="scientific">Ruegeria spongiae</name>
    <dbReference type="NCBI Taxonomy" id="2942209"/>
    <lineage>
        <taxon>Bacteria</taxon>
        <taxon>Pseudomonadati</taxon>
        <taxon>Pseudomonadota</taxon>
        <taxon>Alphaproteobacteria</taxon>
        <taxon>Rhodobacterales</taxon>
        <taxon>Roseobacteraceae</taxon>
        <taxon>Ruegeria</taxon>
    </lineage>
</organism>
<dbReference type="Proteomes" id="UP001203880">
    <property type="component" value="Unassembled WGS sequence"/>
</dbReference>
<dbReference type="RefSeq" id="WP_249712099.1">
    <property type="nucleotide sequence ID" value="NZ_JAMFMB010000027.1"/>
</dbReference>
<name>A0ABT0Q667_9RHOB</name>
<feature type="domain" description="YjiS-like" evidence="1">
    <location>
        <begin position="26"/>
        <end position="61"/>
    </location>
</feature>
<evidence type="ECO:0000313" key="2">
    <source>
        <dbReference type="EMBL" id="MCL6285370.1"/>
    </source>
</evidence>
<dbReference type="Pfam" id="PF06568">
    <property type="entry name" value="YjiS-like"/>
    <property type="match status" value="1"/>
</dbReference>
<reference evidence="2" key="1">
    <citation type="submission" date="2022-05" db="EMBL/GenBank/DDBJ databases">
        <authorList>
            <person name="Park J.-S."/>
        </authorList>
    </citation>
    <scope>NUCLEOTIDE SEQUENCE</scope>
    <source>
        <strain evidence="2">2012CJ41-6</strain>
    </source>
</reference>
<evidence type="ECO:0000259" key="1">
    <source>
        <dbReference type="Pfam" id="PF06568"/>
    </source>
</evidence>
<gene>
    <name evidence="2" type="ORF">M3P21_17720</name>
</gene>
<dbReference type="EMBL" id="JAMFMB010000027">
    <property type="protein sequence ID" value="MCL6285370.1"/>
    <property type="molecule type" value="Genomic_DNA"/>
</dbReference>
<proteinExistence type="predicted"/>